<protein>
    <submittedName>
        <fullName evidence="5">Transcriptional regulator</fullName>
    </submittedName>
</protein>
<organism evidence="5 6">
    <name type="scientific">Lysinibacillus sphaericus OT4b.31</name>
    <dbReference type="NCBI Taxonomy" id="1285586"/>
    <lineage>
        <taxon>Bacteria</taxon>
        <taxon>Bacillati</taxon>
        <taxon>Bacillota</taxon>
        <taxon>Bacilli</taxon>
        <taxon>Bacillales</taxon>
        <taxon>Bacillaceae</taxon>
        <taxon>Lysinibacillus</taxon>
    </lineage>
</organism>
<evidence type="ECO:0000313" key="6">
    <source>
        <dbReference type="Proteomes" id="UP000013911"/>
    </source>
</evidence>
<dbReference type="InterPro" id="IPR036388">
    <property type="entry name" value="WH-like_DNA-bd_sf"/>
</dbReference>
<dbReference type="InterPro" id="IPR016032">
    <property type="entry name" value="Sig_transdc_resp-reg_C-effctor"/>
</dbReference>
<dbReference type="AlphaFoldDB" id="R7Z810"/>
<evidence type="ECO:0000256" key="2">
    <source>
        <dbReference type="ARBA" id="ARBA00023125"/>
    </source>
</evidence>
<dbReference type="CDD" id="cd06170">
    <property type="entry name" value="LuxR_C_like"/>
    <property type="match status" value="1"/>
</dbReference>
<keyword evidence="2" id="KW-0238">DNA-binding</keyword>
<sequence>MPNILLSSKIKIPYSLDEAVERPRLYDIFHENTLKKVTIIRASAGYGKTTLLSQWLIQTDKQIAWISIDHADNDPIRYWTYVLHAVAKASQSDIDKVLEPLLQSQDAATVEFLIDAFLHEINTMEETLHIVMDDYHLIENQLIHQMMTQFIEQLPAHVHVYLTTRTALPLPIAKWRVKQWLYEFTTDHLRFTYQEIGQFYAMKNVTLPHQETLQLILEKTEGWVAGLLLTRLINESESEHQWHELAQPFVSEFLLQEIIATLPPPTQEFLLYTSILPVLDPAICNRLTQRIDSYELLEELEEKGLFIVRLQSTKPVFRYHHLFVEALQNEFKKRFSVQQVTAFAHETATLLHDEGDFISAIELALHYHLFEQADIWITEHLVALFLSGQTATFMRWLHQLRNQHYTVPCEMLVMGVITALSTLEIAEASSFMQELELRQHTEQWMDKEENEAMAYIYETVKAYAIITTGGDLHQAKEILQKQLTKEAVPSRWDEVPMQYNIFEYKLLRTSTGSKGKIPTMEEGTAIVELFRNTTYQTTSVTAFSYGTSAESLYERNLIDYAKKELEIAIQYGHQLKDPGLFIPMYLLKAKIYIAEKQLISAQAMLTQVKDMVKEKHWLMTLRIMQAYCYILAGDTLNAEMELQVTKTKQPFWMLVYARLLLLKEQPEDALTIVIQTKTKAQQDTQIATIIEATVLEALCHLRLGNTNLALDFLHEALAQGAPYYYFRTFLDEKEIHPLLIKYFKLVQENPSKWQPLSHHYLQHLQVEDAANSEMDNLLTPREQEVFNVLANGGTNREIAQQLNLSEGTVRVYLSTIYSKLGVNSRAKAILLKKW</sequence>
<dbReference type="RefSeq" id="WP_010861480.1">
    <property type="nucleotide sequence ID" value="NZ_KB933443.1"/>
</dbReference>
<reference evidence="5 6" key="1">
    <citation type="submission" date="2013-04" db="EMBL/GenBank/DDBJ databases">
        <title>Draft genome of the heavy metal tolerant bacterium Lysinibacillus sphaericus strain OT4b.31.</title>
        <authorList>
            <person name="Pena-Montenegro T.D."/>
            <person name="Dussan J."/>
        </authorList>
    </citation>
    <scope>NUCLEOTIDE SEQUENCE [LARGE SCALE GENOMIC DNA]</scope>
    <source>
        <strain evidence="5 6">OT4b.31</strain>
    </source>
</reference>
<dbReference type="InterPro" id="IPR041617">
    <property type="entry name" value="TPR_MalT"/>
</dbReference>
<dbReference type="PATRIC" id="fig|1285586.5.peg.4784"/>
<dbReference type="Proteomes" id="UP000013911">
    <property type="component" value="Unassembled WGS sequence"/>
</dbReference>
<keyword evidence="3" id="KW-0804">Transcription</keyword>
<dbReference type="Gene3D" id="1.25.40.10">
    <property type="entry name" value="Tetratricopeptide repeat domain"/>
    <property type="match status" value="1"/>
</dbReference>
<keyword evidence="1" id="KW-0805">Transcription regulation</keyword>
<proteinExistence type="predicted"/>
<accession>R7Z810</accession>
<dbReference type="SMART" id="SM00421">
    <property type="entry name" value="HTH_LUXR"/>
    <property type="match status" value="1"/>
</dbReference>
<dbReference type="SUPFAM" id="SSF48452">
    <property type="entry name" value="TPR-like"/>
    <property type="match status" value="1"/>
</dbReference>
<dbReference type="InterPro" id="IPR011990">
    <property type="entry name" value="TPR-like_helical_dom_sf"/>
</dbReference>
<dbReference type="PANTHER" id="PTHR44688">
    <property type="entry name" value="DNA-BINDING TRANSCRIPTIONAL ACTIVATOR DEVR_DOSR"/>
    <property type="match status" value="1"/>
</dbReference>
<dbReference type="PANTHER" id="PTHR44688:SF16">
    <property type="entry name" value="DNA-BINDING TRANSCRIPTIONAL ACTIVATOR DEVR_DOSR"/>
    <property type="match status" value="1"/>
</dbReference>
<dbReference type="InterPro" id="IPR027417">
    <property type="entry name" value="P-loop_NTPase"/>
</dbReference>
<feature type="domain" description="HTH luxR-type" evidence="4">
    <location>
        <begin position="771"/>
        <end position="834"/>
    </location>
</feature>
<evidence type="ECO:0000256" key="1">
    <source>
        <dbReference type="ARBA" id="ARBA00023015"/>
    </source>
</evidence>
<dbReference type="InterPro" id="IPR059106">
    <property type="entry name" value="WHD_MalT"/>
</dbReference>
<evidence type="ECO:0000313" key="5">
    <source>
        <dbReference type="EMBL" id="EON70144.1"/>
    </source>
</evidence>
<evidence type="ECO:0000256" key="3">
    <source>
        <dbReference type="ARBA" id="ARBA00023163"/>
    </source>
</evidence>
<dbReference type="Pfam" id="PF00196">
    <property type="entry name" value="GerE"/>
    <property type="match status" value="1"/>
</dbReference>
<dbReference type="GO" id="GO:0003677">
    <property type="term" value="F:DNA binding"/>
    <property type="evidence" value="ECO:0007669"/>
    <property type="project" value="UniProtKB-KW"/>
</dbReference>
<dbReference type="HOGENOM" id="CLU_006325_2_0_9"/>
<dbReference type="Gene3D" id="3.40.50.300">
    <property type="entry name" value="P-loop containing nucleotide triphosphate hydrolases"/>
    <property type="match status" value="1"/>
</dbReference>
<dbReference type="PROSITE" id="PS50043">
    <property type="entry name" value="HTH_LUXR_2"/>
    <property type="match status" value="1"/>
</dbReference>
<evidence type="ECO:0000259" key="4">
    <source>
        <dbReference type="PROSITE" id="PS50043"/>
    </source>
</evidence>
<dbReference type="SUPFAM" id="SSF52540">
    <property type="entry name" value="P-loop containing nucleoside triphosphate hydrolases"/>
    <property type="match status" value="1"/>
</dbReference>
<dbReference type="Pfam" id="PF17874">
    <property type="entry name" value="TPR_MalT"/>
    <property type="match status" value="1"/>
</dbReference>
<dbReference type="eggNOG" id="COG2909">
    <property type="taxonomic scope" value="Bacteria"/>
</dbReference>
<gene>
    <name evidence="5" type="ORF">H131_22962</name>
</gene>
<comment type="caution">
    <text evidence="5">The sequence shown here is derived from an EMBL/GenBank/DDBJ whole genome shotgun (WGS) entry which is preliminary data.</text>
</comment>
<dbReference type="PRINTS" id="PR00038">
    <property type="entry name" value="HTHLUXR"/>
</dbReference>
<dbReference type="InterPro" id="IPR000792">
    <property type="entry name" value="Tscrpt_reg_LuxR_C"/>
</dbReference>
<dbReference type="Gene3D" id="1.10.10.10">
    <property type="entry name" value="Winged helix-like DNA-binding domain superfamily/Winged helix DNA-binding domain"/>
    <property type="match status" value="1"/>
</dbReference>
<dbReference type="GO" id="GO:0006355">
    <property type="term" value="P:regulation of DNA-templated transcription"/>
    <property type="evidence" value="ECO:0007669"/>
    <property type="project" value="InterPro"/>
</dbReference>
<dbReference type="Pfam" id="PF25873">
    <property type="entry name" value="WHD_MalT"/>
    <property type="match status" value="1"/>
</dbReference>
<dbReference type="SUPFAM" id="SSF46894">
    <property type="entry name" value="C-terminal effector domain of the bipartite response regulators"/>
    <property type="match status" value="1"/>
</dbReference>
<dbReference type="EMBL" id="AQPX01000068">
    <property type="protein sequence ID" value="EON70144.1"/>
    <property type="molecule type" value="Genomic_DNA"/>
</dbReference>
<name>R7Z810_LYSSH</name>